<name>A0A4C1VR17_EUMVA</name>
<proteinExistence type="predicted"/>
<accession>A0A4C1VR17</accession>
<sequence>MGDTRWGPPPPPRRLAAALVQLRSASEEVAYSHVLLREPIAPRRISNQPLAVVGSLSHLNHVVRLDLPPAPLTLAYNVPDYLAATTRADMDCLVIASSWQQWDGGGQTHVRRQTYAYARRRKKKLSTYIG</sequence>
<comment type="caution">
    <text evidence="1">The sequence shown here is derived from an EMBL/GenBank/DDBJ whole genome shotgun (WGS) entry which is preliminary data.</text>
</comment>
<evidence type="ECO:0000313" key="2">
    <source>
        <dbReference type="Proteomes" id="UP000299102"/>
    </source>
</evidence>
<gene>
    <name evidence="1" type="ORF">EVAR_32576_1</name>
</gene>
<keyword evidence="2" id="KW-1185">Reference proteome</keyword>
<dbReference type="AlphaFoldDB" id="A0A4C1VR17"/>
<evidence type="ECO:0000313" key="1">
    <source>
        <dbReference type="EMBL" id="GBP41123.1"/>
    </source>
</evidence>
<dbReference type="Proteomes" id="UP000299102">
    <property type="component" value="Unassembled WGS sequence"/>
</dbReference>
<organism evidence="1 2">
    <name type="scientific">Eumeta variegata</name>
    <name type="common">Bagworm moth</name>
    <name type="synonym">Eumeta japonica</name>
    <dbReference type="NCBI Taxonomy" id="151549"/>
    <lineage>
        <taxon>Eukaryota</taxon>
        <taxon>Metazoa</taxon>
        <taxon>Ecdysozoa</taxon>
        <taxon>Arthropoda</taxon>
        <taxon>Hexapoda</taxon>
        <taxon>Insecta</taxon>
        <taxon>Pterygota</taxon>
        <taxon>Neoptera</taxon>
        <taxon>Endopterygota</taxon>
        <taxon>Lepidoptera</taxon>
        <taxon>Glossata</taxon>
        <taxon>Ditrysia</taxon>
        <taxon>Tineoidea</taxon>
        <taxon>Psychidae</taxon>
        <taxon>Oiketicinae</taxon>
        <taxon>Eumeta</taxon>
    </lineage>
</organism>
<protein>
    <submittedName>
        <fullName evidence="1">Uncharacterized protein</fullName>
    </submittedName>
</protein>
<dbReference type="EMBL" id="BGZK01000393">
    <property type="protein sequence ID" value="GBP41123.1"/>
    <property type="molecule type" value="Genomic_DNA"/>
</dbReference>
<reference evidence="1 2" key="1">
    <citation type="journal article" date="2019" name="Commun. Biol.">
        <title>The bagworm genome reveals a unique fibroin gene that provides high tensile strength.</title>
        <authorList>
            <person name="Kono N."/>
            <person name="Nakamura H."/>
            <person name="Ohtoshi R."/>
            <person name="Tomita M."/>
            <person name="Numata K."/>
            <person name="Arakawa K."/>
        </authorList>
    </citation>
    <scope>NUCLEOTIDE SEQUENCE [LARGE SCALE GENOMIC DNA]</scope>
</reference>